<feature type="compositionally biased region" description="Basic residues" evidence="6">
    <location>
        <begin position="390"/>
        <end position="410"/>
    </location>
</feature>
<reference evidence="10" key="1">
    <citation type="journal article" date="2019" name="Int. J. Syst. Evol. Microbiol.">
        <title>The Global Catalogue of Microorganisms (GCM) 10K type strain sequencing project: providing services to taxonomists for standard genome sequencing and annotation.</title>
        <authorList>
            <consortium name="The Broad Institute Genomics Platform"/>
            <consortium name="The Broad Institute Genome Sequencing Center for Infectious Disease"/>
            <person name="Wu L."/>
            <person name="Ma J."/>
        </authorList>
    </citation>
    <scope>NUCLEOTIDE SEQUENCE [LARGE SCALE GENOMIC DNA]</scope>
    <source>
        <strain evidence="10">NBRC 111756</strain>
    </source>
</reference>
<comment type="subcellular location">
    <subcellularLocation>
        <location evidence="1">Cell membrane</location>
        <topology evidence="1">Multi-pass membrane protein</topology>
    </subcellularLocation>
</comment>
<dbReference type="Pfam" id="PF05231">
    <property type="entry name" value="MASE1"/>
    <property type="match status" value="1"/>
</dbReference>
<feature type="transmembrane region" description="Helical" evidence="7">
    <location>
        <begin position="144"/>
        <end position="165"/>
    </location>
</feature>
<keyword evidence="2" id="KW-1003">Cell membrane</keyword>
<dbReference type="NCBIfam" id="TIGR00229">
    <property type="entry name" value="sensory_box"/>
    <property type="match status" value="1"/>
</dbReference>
<dbReference type="InterPro" id="IPR000014">
    <property type="entry name" value="PAS"/>
</dbReference>
<keyword evidence="4 7" id="KW-1133">Transmembrane helix</keyword>
<dbReference type="InterPro" id="IPR013767">
    <property type="entry name" value="PAS_fold"/>
</dbReference>
<keyword evidence="10" id="KW-1185">Reference proteome</keyword>
<proteinExistence type="predicted"/>
<feature type="transmembrane region" description="Helical" evidence="7">
    <location>
        <begin position="177"/>
        <end position="196"/>
    </location>
</feature>
<name>A0ABW2A6W0_9GAMM</name>
<dbReference type="EMBL" id="JBHSWE010000001">
    <property type="protein sequence ID" value="MFC6673074.1"/>
    <property type="molecule type" value="Genomic_DNA"/>
</dbReference>
<accession>A0ABW2A6W0</accession>
<dbReference type="CDD" id="cd00130">
    <property type="entry name" value="PAS"/>
    <property type="match status" value="1"/>
</dbReference>
<evidence type="ECO:0000256" key="6">
    <source>
        <dbReference type="SAM" id="MobiDB-lite"/>
    </source>
</evidence>
<evidence type="ECO:0000256" key="4">
    <source>
        <dbReference type="ARBA" id="ARBA00022989"/>
    </source>
</evidence>
<keyword evidence="5 7" id="KW-0472">Membrane</keyword>
<evidence type="ECO:0000256" key="7">
    <source>
        <dbReference type="SAM" id="Phobius"/>
    </source>
</evidence>
<evidence type="ECO:0000256" key="2">
    <source>
        <dbReference type="ARBA" id="ARBA00022475"/>
    </source>
</evidence>
<dbReference type="PROSITE" id="PS50112">
    <property type="entry name" value="PAS"/>
    <property type="match status" value="1"/>
</dbReference>
<gene>
    <name evidence="9" type="ORF">ACFQDL_25535</name>
</gene>
<sequence length="435" mass="47513">MKVSWRYPVQVLGLAAACLLTGWMGLAFTYDSIQGSLVWLPAGISLAALLLYGYRLWPGVLVAQLILSAGLPPAEFVAATLGSTLAALLGTWLLRHWPDFDLRLSRVKDLLVLLLLGGVLPSGLKASLLLFGEEGLAGELSNSWLVGWMGDTAGVLLFTPLILTLKPRQHSTASAPWRAEGWVALLSLGIVCSLVFGDLLPFDDQGDLPLAFLPAPLLIWIAMRLSLHWTARAILLVSAISMLGTHLGHGPFVRESITESLVLLWSFMVVDGLLAMLLCAGIASLREMADRLRLIVEANPNAILLTDRDGRIVQVNAQCQRLFGYRPAELMGQPVEMMLPERYRRRHAGYHRGFIDRVEARPMGPAGTCLPGAGMATRFRSRSGWPPSAAKRRRRARRGDRYHRTARRRAGASAGAEFPVDAARYDRCIDAGAGL</sequence>
<dbReference type="Gene3D" id="3.30.450.20">
    <property type="entry name" value="PAS domain"/>
    <property type="match status" value="1"/>
</dbReference>
<evidence type="ECO:0000256" key="3">
    <source>
        <dbReference type="ARBA" id="ARBA00022692"/>
    </source>
</evidence>
<feature type="transmembrane region" description="Helical" evidence="7">
    <location>
        <begin position="77"/>
        <end position="98"/>
    </location>
</feature>
<feature type="region of interest" description="Disordered" evidence="6">
    <location>
        <begin position="380"/>
        <end position="413"/>
    </location>
</feature>
<organism evidence="9 10">
    <name type="scientific">Marinobacterium aestuariivivens</name>
    <dbReference type="NCBI Taxonomy" id="1698799"/>
    <lineage>
        <taxon>Bacteria</taxon>
        <taxon>Pseudomonadati</taxon>
        <taxon>Pseudomonadota</taxon>
        <taxon>Gammaproteobacteria</taxon>
        <taxon>Oceanospirillales</taxon>
        <taxon>Oceanospirillaceae</taxon>
        <taxon>Marinobacterium</taxon>
    </lineage>
</organism>
<evidence type="ECO:0000259" key="8">
    <source>
        <dbReference type="PROSITE" id="PS50112"/>
    </source>
</evidence>
<dbReference type="SUPFAM" id="SSF55785">
    <property type="entry name" value="PYP-like sensor domain (PAS domain)"/>
    <property type="match status" value="1"/>
</dbReference>
<feature type="domain" description="PAS" evidence="8">
    <location>
        <begin position="288"/>
        <end position="341"/>
    </location>
</feature>
<dbReference type="Proteomes" id="UP001596422">
    <property type="component" value="Unassembled WGS sequence"/>
</dbReference>
<dbReference type="Pfam" id="PF00989">
    <property type="entry name" value="PAS"/>
    <property type="match status" value="1"/>
</dbReference>
<dbReference type="RefSeq" id="WP_379911470.1">
    <property type="nucleotide sequence ID" value="NZ_JBHSWE010000001.1"/>
</dbReference>
<feature type="transmembrane region" description="Helical" evidence="7">
    <location>
        <begin position="208"/>
        <end position="227"/>
    </location>
</feature>
<dbReference type="InterPro" id="IPR035965">
    <property type="entry name" value="PAS-like_dom_sf"/>
</dbReference>
<feature type="transmembrane region" description="Helical" evidence="7">
    <location>
        <begin position="264"/>
        <end position="285"/>
    </location>
</feature>
<comment type="caution">
    <text evidence="9">The sequence shown here is derived from an EMBL/GenBank/DDBJ whole genome shotgun (WGS) entry which is preliminary data.</text>
</comment>
<feature type="transmembrane region" description="Helical" evidence="7">
    <location>
        <begin position="234"/>
        <end position="252"/>
    </location>
</feature>
<protein>
    <submittedName>
        <fullName evidence="9">MASE1 domain-containing protein</fullName>
    </submittedName>
</protein>
<feature type="transmembrane region" description="Helical" evidence="7">
    <location>
        <begin position="110"/>
        <end position="132"/>
    </location>
</feature>
<feature type="transmembrane region" description="Helical" evidence="7">
    <location>
        <begin position="37"/>
        <end position="57"/>
    </location>
</feature>
<feature type="transmembrane region" description="Helical" evidence="7">
    <location>
        <begin position="12"/>
        <end position="30"/>
    </location>
</feature>
<dbReference type="PROSITE" id="PS51257">
    <property type="entry name" value="PROKAR_LIPOPROTEIN"/>
    <property type="match status" value="1"/>
</dbReference>
<dbReference type="InterPro" id="IPR007895">
    <property type="entry name" value="MASE1"/>
</dbReference>
<dbReference type="SMART" id="SM00091">
    <property type="entry name" value="PAS"/>
    <property type="match status" value="1"/>
</dbReference>
<evidence type="ECO:0000313" key="10">
    <source>
        <dbReference type="Proteomes" id="UP001596422"/>
    </source>
</evidence>
<keyword evidence="3 7" id="KW-0812">Transmembrane</keyword>
<evidence type="ECO:0000313" key="9">
    <source>
        <dbReference type="EMBL" id="MFC6673074.1"/>
    </source>
</evidence>
<evidence type="ECO:0000256" key="1">
    <source>
        <dbReference type="ARBA" id="ARBA00004651"/>
    </source>
</evidence>
<evidence type="ECO:0000256" key="5">
    <source>
        <dbReference type="ARBA" id="ARBA00023136"/>
    </source>
</evidence>